<evidence type="ECO:0000256" key="1">
    <source>
        <dbReference type="SAM" id="MobiDB-lite"/>
    </source>
</evidence>
<feature type="compositionally biased region" description="Basic and acidic residues" evidence="1">
    <location>
        <begin position="272"/>
        <end position="281"/>
    </location>
</feature>
<dbReference type="PANTHER" id="PTHR28232:SF1">
    <property type="entry name" value="TRANSCRIPTIONAL REGULATORY PROTEIN RXT2"/>
    <property type="match status" value="1"/>
</dbReference>
<dbReference type="PANTHER" id="PTHR28232">
    <property type="entry name" value="TRANSCRIPTIONAL REGULATORY PROTEIN RXT2"/>
    <property type="match status" value="1"/>
</dbReference>
<feature type="region of interest" description="Disordered" evidence="1">
    <location>
        <begin position="208"/>
        <end position="310"/>
    </location>
</feature>
<organism evidence="3 4">
    <name type="scientific">Ophiocordyceps camponoti-floridani</name>
    <dbReference type="NCBI Taxonomy" id="2030778"/>
    <lineage>
        <taxon>Eukaryota</taxon>
        <taxon>Fungi</taxon>
        <taxon>Dikarya</taxon>
        <taxon>Ascomycota</taxon>
        <taxon>Pezizomycotina</taxon>
        <taxon>Sordariomycetes</taxon>
        <taxon>Hypocreomycetidae</taxon>
        <taxon>Hypocreales</taxon>
        <taxon>Ophiocordycipitaceae</taxon>
        <taxon>Ophiocordyceps</taxon>
    </lineage>
</organism>
<feature type="compositionally biased region" description="Polar residues" evidence="1">
    <location>
        <begin position="334"/>
        <end position="357"/>
    </location>
</feature>
<keyword evidence="4" id="KW-1185">Reference proteome</keyword>
<dbReference type="GO" id="GO:0005829">
    <property type="term" value="C:cytosol"/>
    <property type="evidence" value="ECO:0007669"/>
    <property type="project" value="TreeGrafter"/>
</dbReference>
<evidence type="ECO:0000259" key="2">
    <source>
        <dbReference type="Pfam" id="PF08595"/>
    </source>
</evidence>
<proteinExistence type="predicted"/>
<dbReference type="InterPro" id="IPR013904">
    <property type="entry name" value="RXT2_N"/>
</dbReference>
<reference evidence="3 4" key="1">
    <citation type="journal article" date="2020" name="G3 (Bethesda)">
        <title>Genetic Underpinnings of Host Manipulation by Ophiocordyceps as Revealed by Comparative Transcriptomics.</title>
        <authorList>
            <person name="Will I."/>
            <person name="Das B."/>
            <person name="Trinh T."/>
            <person name="Brachmann A."/>
            <person name="Ohm R.A."/>
            <person name="de Bekker C."/>
        </authorList>
    </citation>
    <scope>NUCLEOTIDE SEQUENCE [LARGE SCALE GENOMIC DNA]</scope>
    <source>
        <strain evidence="3 4">EC05</strain>
    </source>
</reference>
<dbReference type="Pfam" id="PF08595">
    <property type="entry name" value="RXT2_N"/>
    <property type="match status" value="1"/>
</dbReference>
<comment type="caution">
    <text evidence="3">The sequence shown here is derived from an EMBL/GenBank/DDBJ whole genome shotgun (WGS) entry which is preliminary data.</text>
</comment>
<protein>
    <submittedName>
        <fullName evidence="3">Rxt2-like protein</fullName>
    </submittedName>
</protein>
<feature type="domain" description="Transcriptional regulatory protein RXT2 N-terminal" evidence="2">
    <location>
        <begin position="36"/>
        <end position="177"/>
    </location>
</feature>
<evidence type="ECO:0000313" key="4">
    <source>
        <dbReference type="Proteomes" id="UP000562929"/>
    </source>
</evidence>
<feature type="compositionally biased region" description="Polar residues" evidence="1">
    <location>
        <begin position="245"/>
        <end position="270"/>
    </location>
</feature>
<feature type="region of interest" description="Disordered" evidence="1">
    <location>
        <begin position="455"/>
        <end position="478"/>
    </location>
</feature>
<dbReference type="Proteomes" id="UP000562929">
    <property type="component" value="Unassembled WGS sequence"/>
</dbReference>
<feature type="compositionally biased region" description="Basic and acidic residues" evidence="1">
    <location>
        <begin position="208"/>
        <end position="227"/>
    </location>
</feature>
<gene>
    <name evidence="3" type="ORF">GQ602_001233</name>
</gene>
<dbReference type="OrthoDB" id="2405722at2759"/>
<dbReference type="GO" id="GO:0033698">
    <property type="term" value="C:Rpd3L complex"/>
    <property type="evidence" value="ECO:0007669"/>
    <property type="project" value="TreeGrafter"/>
</dbReference>
<dbReference type="AlphaFoldDB" id="A0A8H4VH78"/>
<dbReference type="EMBL" id="JAACLJ010000001">
    <property type="protein sequence ID" value="KAF4595620.1"/>
    <property type="molecule type" value="Genomic_DNA"/>
</dbReference>
<evidence type="ECO:0000313" key="3">
    <source>
        <dbReference type="EMBL" id="KAF4595620.1"/>
    </source>
</evidence>
<accession>A0A8H4VH78</accession>
<name>A0A8H4VH78_9HYPO</name>
<sequence>MTSQQILFAETIAGMKKAFKRKAYESDSDSEVEGYSNRGNKLKKRARFARQGQLAPTQGPSAYKETVEFAGTLRAIIHRNPPLLDEDGYEIDSDDDDERVEEATLSSANLNPYANVRLEQILAPLTASTDLPTHPTLSKPFVSKTLTDLVSQSCELMRRENKSLWRIRHLWTALCGDGTWMPCGLMVEPDDVTLYTEDHVARHLENLARADVKEQNGDTSRHGHSDGGNDGGDAESVRRSGGVFMSNSGSGRSKQEAMTISKETNGQQTPCEGREKAKNGDAEDDEVRNKVAKRPRREGYGTDDGAISRQDMLLLGEVHEPMDKTMKDVDPSADATTPPRTGGDTITSRASEGPSEQQSFIHPIFAMPAGARPDRNLGLPEPEAEDIRRLLSLFIQKQEEICRGATRLHHGLLRAERLRNDVLHWSKAEAHCGPNRDLSDGEDWYDVAEWGLTEDLKKGQDEEEEDTATAGKKTRNRR</sequence>
<dbReference type="InterPro" id="IPR039602">
    <property type="entry name" value="Rxt2"/>
</dbReference>
<feature type="region of interest" description="Disordered" evidence="1">
    <location>
        <begin position="323"/>
        <end position="357"/>
    </location>
</feature>